<sequence>MEDPNQHLKWFLQLCDMFKYNAVTNKANCLRLFPFLICDNVYGWLDSQELGSITTWDELARKFIHKFFPISRTIQLRRDIANFKQFEGKNLYEVWEQFKLLLRKCSHHGMQEWLQLQIFYNGLNGSLRAGCDGVSGGAFMDNTYKRACQLIKDMAMNLNIWPNERFSYNSKPSTAKVVEKDDKYQQILEKLHRLETTIKQSMNDFTRSYTSYSETQS</sequence>
<organism evidence="2 3">
    <name type="scientific">Gossypium australe</name>
    <dbReference type="NCBI Taxonomy" id="47621"/>
    <lineage>
        <taxon>Eukaryota</taxon>
        <taxon>Viridiplantae</taxon>
        <taxon>Streptophyta</taxon>
        <taxon>Embryophyta</taxon>
        <taxon>Tracheophyta</taxon>
        <taxon>Spermatophyta</taxon>
        <taxon>Magnoliopsida</taxon>
        <taxon>eudicotyledons</taxon>
        <taxon>Gunneridae</taxon>
        <taxon>Pentapetalae</taxon>
        <taxon>rosids</taxon>
        <taxon>malvids</taxon>
        <taxon>Malvales</taxon>
        <taxon>Malvaceae</taxon>
        <taxon>Malvoideae</taxon>
        <taxon>Gossypium</taxon>
    </lineage>
</organism>
<reference evidence="3" key="1">
    <citation type="journal article" date="2019" name="Plant Biotechnol. J.">
        <title>Genome sequencing of the Australian wild diploid species Gossypium australe highlights disease resistance and delayed gland morphogenesis.</title>
        <authorList>
            <person name="Cai Y."/>
            <person name="Cai X."/>
            <person name="Wang Q."/>
            <person name="Wang P."/>
            <person name="Zhang Y."/>
            <person name="Cai C."/>
            <person name="Xu Y."/>
            <person name="Wang K."/>
            <person name="Zhou Z."/>
            <person name="Wang C."/>
            <person name="Geng S."/>
            <person name="Li B."/>
            <person name="Dong Q."/>
            <person name="Hou Y."/>
            <person name="Wang H."/>
            <person name="Ai P."/>
            <person name="Liu Z."/>
            <person name="Yi F."/>
            <person name="Sun M."/>
            <person name="An G."/>
            <person name="Cheng J."/>
            <person name="Zhang Y."/>
            <person name="Shi Q."/>
            <person name="Xie Y."/>
            <person name="Shi X."/>
            <person name="Chang Y."/>
            <person name="Huang F."/>
            <person name="Chen Y."/>
            <person name="Hong S."/>
            <person name="Mi L."/>
            <person name="Sun Q."/>
            <person name="Zhang L."/>
            <person name="Zhou B."/>
            <person name="Peng R."/>
            <person name="Zhang X."/>
            <person name="Liu F."/>
        </authorList>
    </citation>
    <scope>NUCLEOTIDE SEQUENCE [LARGE SCALE GENOMIC DNA]</scope>
    <source>
        <strain evidence="3">cv. PA1801</strain>
    </source>
</reference>
<dbReference type="PANTHER" id="PTHR33223:SF11">
    <property type="entry name" value="ELEMENT PROTEIN, PUTATIVE-RELATED"/>
    <property type="match status" value="1"/>
</dbReference>
<dbReference type="AlphaFoldDB" id="A0A5B6X987"/>
<dbReference type="OrthoDB" id="694103at2759"/>
<dbReference type="InterPro" id="IPR005162">
    <property type="entry name" value="Retrotrans_gag_dom"/>
</dbReference>
<gene>
    <name evidence="2" type="ORF">EPI10_034150</name>
</gene>
<evidence type="ECO:0000313" key="3">
    <source>
        <dbReference type="Proteomes" id="UP000325315"/>
    </source>
</evidence>
<protein>
    <submittedName>
        <fullName evidence="2">Retrotransposon gag protein</fullName>
    </submittedName>
</protein>
<evidence type="ECO:0000313" key="2">
    <source>
        <dbReference type="EMBL" id="KAA3490711.1"/>
    </source>
</evidence>
<dbReference type="Pfam" id="PF03732">
    <property type="entry name" value="Retrotrans_gag"/>
    <property type="match status" value="1"/>
</dbReference>
<dbReference type="Proteomes" id="UP000325315">
    <property type="component" value="Unassembled WGS sequence"/>
</dbReference>
<proteinExistence type="predicted"/>
<name>A0A5B6X987_9ROSI</name>
<dbReference type="EMBL" id="SMMG02000001">
    <property type="protein sequence ID" value="KAA3490711.1"/>
    <property type="molecule type" value="Genomic_DNA"/>
</dbReference>
<keyword evidence="3" id="KW-1185">Reference proteome</keyword>
<comment type="caution">
    <text evidence="2">The sequence shown here is derived from an EMBL/GenBank/DDBJ whole genome shotgun (WGS) entry which is preliminary data.</text>
</comment>
<dbReference type="PANTHER" id="PTHR33223">
    <property type="entry name" value="CCHC-TYPE DOMAIN-CONTAINING PROTEIN"/>
    <property type="match status" value="1"/>
</dbReference>
<feature type="domain" description="Retrotransposon gag" evidence="1">
    <location>
        <begin position="32"/>
        <end position="124"/>
    </location>
</feature>
<evidence type="ECO:0000259" key="1">
    <source>
        <dbReference type="Pfam" id="PF03732"/>
    </source>
</evidence>
<accession>A0A5B6X987</accession>